<dbReference type="InterPro" id="IPR056808">
    <property type="entry name" value="HTH_AAA"/>
</dbReference>
<evidence type="ECO:0000259" key="1">
    <source>
        <dbReference type="Pfam" id="PF13191"/>
    </source>
</evidence>
<dbReference type="Gene3D" id="3.40.50.300">
    <property type="entry name" value="P-loop containing nucleotide triphosphate hydrolases"/>
    <property type="match status" value="1"/>
</dbReference>
<dbReference type="CDD" id="cd00882">
    <property type="entry name" value="Ras_like_GTPase"/>
    <property type="match status" value="1"/>
</dbReference>
<reference evidence="3" key="1">
    <citation type="submission" date="2023-06" db="EMBL/GenBank/DDBJ databases">
        <authorList>
            <person name="Noh H."/>
        </authorList>
    </citation>
    <scope>NUCLEOTIDE SEQUENCE</scope>
    <source>
        <strain evidence="3">DUCC20226</strain>
    </source>
</reference>
<dbReference type="InterPro" id="IPR027417">
    <property type="entry name" value="P-loop_NTPase"/>
</dbReference>
<accession>A0AAD9W6Y8</accession>
<dbReference type="Pfam" id="PF24913">
    <property type="entry name" value="WHD_AAA_fung"/>
    <property type="match status" value="1"/>
</dbReference>
<feature type="domain" description="AAA protein C-terminal winged helix" evidence="2">
    <location>
        <begin position="323"/>
        <end position="440"/>
    </location>
</feature>
<feature type="domain" description="Orc1-like AAA ATPase" evidence="1">
    <location>
        <begin position="84"/>
        <end position="227"/>
    </location>
</feature>
<evidence type="ECO:0000313" key="3">
    <source>
        <dbReference type="EMBL" id="KAK2610148.1"/>
    </source>
</evidence>
<dbReference type="AlphaFoldDB" id="A0AAD9W6Y8"/>
<proteinExistence type="predicted"/>
<evidence type="ECO:0000259" key="2">
    <source>
        <dbReference type="Pfam" id="PF24913"/>
    </source>
</evidence>
<dbReference type="PANTHER" id="PTHR36168:SF4">
    <property type="entry name" value="ORC1-LIKE AAA ATPASE DOMAIN-CONTAINING PROTEIN"/>
    <property type="match status" value="1"/>
</dbReference>
<evidence type="ECO:0008006" key="5">
    <source>
        <dbReference type="Google" id="ProtNLM"/>
    </source>
</evidence>
<dbReference type="SUPFAM" id="SSF52540">
    <property type="entry name" value="P-loop containing nucleoside triphosphate hydrolases"/>
    <property type="match status" value="1"/>
</dbReference>
<organism evidence="3 4">
    <name type="scientific">Phomopsis amygdali</name>
    <name type="common">Fusicoccum amygdali</name>
    <dbReference type="NCBI Taxonomy" id="1214568"/>
    <lineage>
        <taxon>Eukaryota</taxon>
        <taxon>Fungi</taxon>
        <taxon>Dikarya</taxon>
        <taxon>Ascomycota</taxon>
        <taxon>Pezizomycotina</taxon>
        <taxon>Sordariomycetes</taxon>
        <taxon>Sordariomycetidae</taxon>
        <taxon>Diaporthales</taxon>
        <taxon>Diaporthaceae</taxon>
        <taxon>Diaporthe</taxon>
    </lineage>
</organism>
<dbReference type="Pfam" id="PF13191">
    <property type="entry name" value="AAA_16"/>
    <property type="match status" value="1"/>
</dbReference>
<protein>
    <recommendedName>
        <fullName evidence="5">Orc1-like AAA ATPase domain-containing protein</fullName>
    </recommendedName>
</protein>
<evidence type="ECO:0000313" key="4">
    <source>
        <dbReference type="Proteomes" id="UP001265746"/>
    </source>
</evidence>
<keyword evidence="4" id="KW-1185">Reference proteome</keyword>
<dbReference type="InterPro" id="IPR041664">
    <property type="entry name" value="AAA_16"/>
</dbReference>
<dbReference type="PANTHER" id="PTHR36168">
    <property type="entry name" value="CHROMOSOME 1, WHOLE GENOME SHOTGUN SEQUENCE"/>
    <property type="match status" value="1"/>
</dbReference>
<dbReference type="EMBL" id="JAUJFL010000002">
    <property type="protein sequence ID" value="KAK2610148.1"/>
    <property type="molecule type" value="Genomic_DNA"/>
</dbReference>
<dbReference type="Proteomes" id="UP001265746">
    <property type="component" value="Unassembled WGS sequence"/>
</dbReference>
<gene>
    <name evidence="3" type="ORF">N8I77_003601</name>
</gene>
<sequence length="486" mass="54462">MIEGCATAFGSVLILGIAGYSYNVYYKSHVLSKMENAFALGYSSVEMAALSRHVESEGSHAELFQAETFEDNDWIPRDEQAIIDGIVDGSIRGQYHLITGEKGTGKTSMLLKAMGKIGGEGVAMFEAHGDPEIFRVRLGKALDFEFHEDYVGSLFSFKGPRDTTALLDIERAFNKMEKIALRRKEKVGKPLVLIITGAHLIRDDEDGQDLLELIQQRAELWAASNLVTVVFNSDDYWTTERLTWQATRLRVTPVRDIPKDIAIESLRQFRKTSRGENVPTDILEQVYSKIGGRLSFLTRAAKSPDMIKTCNTICEKERRWLLNKCWILGADMDPGAENEQDLSSAAMLLAKALIEKEQAMRAAGTYDGRLPQIPLHKARELITNSEWVKMPHHNNIFTIDPDGMVQADSVAMYWAMKEVCSAEGFDEHLHATLQRLDEIESLQRTREVTLKDLAGNEQEYRATIETNPKGEKAWSVKLVPSDSGAG</sequence>
<name>A0AAD9W6Y8_PHOAM</name>
<comment type="caution">
    <text evidence="3">The sequence shown here is derived from an EMBL/GenBank/DDBJ whole genome shotgun (WGS) entry which is preliminary data.</text>
</comment>